<dbReference type="PANTHER" id="PTHR21235:SF2">
    <property type="entry name" value="IMIDAZOLE GLYCEROL PHOSPHATE SYNTHASE HISHF"/>
    <property type="match status" value="1"/>
</dbReference>
<organism evidence="12 13">
    <name type="scientific">Candidatus Chisholmbacteria bacterium RIFCSPHIGHO2_01_FULL_48_12</name>
    <dbReference type="NCBI Taxonomy" id="1797589"/>
    <lineage>
        <taxon>Bacteria</taxon>
        <taxon>Candidatus Chisholmiibacteriota</taxon>
    </lineage>
</organism>
<comment type="caution">
    <text evidence="12">The sequence shown here is derived from an EMBL/GenBank/DDBJ whole genome shotgun (WGS) entry which is preliminary data.</text>
</comment>
<dbReference type="InterPro" id="IPR006062">
    <property type="entry name" value="His_biosynth"/>
</dbReference>
<dbReference type="Pfam" id="PF00977">
    <property type="entry name" value="His_biosynth"/>
    <property type="match status" value="1"/>
</dbReference>
<dbReference type="GO" id="GO:0000107">
    <property type="term" value="F:imidazoleglycerol-phosphate synthase activity"/>
    <property type="evidence" value="ECO:0007669"/>
    <property type="project" value="InterPro"/>
</dbReference>
<dbReference type="SUPFAM" id="SSF51366">
    <property type="entry name" value="Ribulose-phoshate binding barrel"/>
    <property type="match status" value="1"/>
</dbReference>
<name>A0A1G1VP42_9BACT</name>
<evidence type="ECO:0000256" key="10">
    <source>
        <dbReference type="ARBA" id="ARBA00047838"/>
    </source>
</evidence>
<dbReference type="AlphaFoldDB" id="A0A1G1VP42"/>
<evidence type="ECO:0000256" key="6">
    <source>
        <dbReference type="ARBA" id="ARBA00023102"/>
    </source>
</evidence>
<dbReference type="GO" id="GO:0016829">
    <property type="term" value="F:lyase activity"/>
    <property type="evidence" value="ECO:0007669"/>
    <property type="project" value="UniProtKB-KW"/>
</dbReference>
<keyword evidence="7" id="KW-0456">Lyase</keyword>
<dbReference type="EC" id="4.3.2.10" evidence="4"/>
<comment type="subunit">
    <text evidence="3">Heterodimer of HisH and HisF.</text>
</comment>
<comment type="pathway">
    <text evidence="1">Amino-acid biosynthesis; L-histidine biosynthesis; L-histidine from 5-phospho-alpha-D-ribose 1-diphosphate: step 5/9.</text>
</comment>
<evidence type="ECO:0000256" key="11">
    <source>
        <dbReference type="RuleBase" id="RU003657"/>
    </source>
</evidence>
<comment type="catalytic activity">
    <reaction evidence="10">
        <text>5-[(5-phospho-1-deoxy-D-ribulos-1-ylimino)methylamino]-1-(5-phospho-beta-D-ribosyl)imidazole-4-carboxamide + L-glutamine = D-erythro-1-(imidazol-4-yl)glycerol 3-phosphate + 5-amino-1-(5-phospho-beta-D-ribosyl)imidazole-4-carboxamide + L-glutamate + H(+)</text>
        <dbReference type="Rhea" id="RHEA:24793"/>
        <dbReference type="ChEBI" id="CHEBI:15378"/>
        <dbReference type="ChEBI" id="CHEBI:29985"/>
        <dbReference type="ChEBI" id="CHEBI:58278"/>
        <dbReference type="ChEBI" id="CHEBI:58359"/>
        <dbReference type="ChEBI" id="CHEBI:58475"/>
        <dbReference type="ChEBI" id="CHEBI:58525"/>
        <dbReference type="EC" id="4.3.2.10"/>
    </reaction>
</comment>
<evidence type="ECO:0000256" key="8">
    <source>
        <dbReference type="ARBA" id="ARBA00025475"/>
    </source>
</evidence>
<dbReference type="InterPro" id="IPR050064">
    <property type="entry name" value="IGPS_HisA/HisF"/>
</dbReference>
<evidence type="ECO:0000256" key="9">
    <source>
        <dbReference type="ARBA" id="ARBA00030264"/>
    </source>
</evidence>
<evidence type="ECO:0000256" key="4">
    <source>
        <dbReference type="ARBA" id="ARBA00012809"/>
    </source>
</evidence>
<dbReference type="PANTHER" id="PTHR21235">
    <property type="entry name" value="IMIDAZOLE GLYCEROL PHOSPHATE SYNTHASE SUBUNIT HISF/H IGP SYNTHASE SUBUNIT HISF/H"/>
    <property type="match status" value="1"/>
</dbReference>
<evidence type="ECO:0000256" key="2">
    <source>
        <dbReference type="ARBA" id="ARBA00009667"/>
    </source>
</evidence>
<comment type="similarity">
    <text evidence="2 11">Belongs to the HisA/HisF family.</text>
</comment>
<keyword evidence="5 11" id="KW-0028">Amino-acid biosynthesis</keyword>
<dbReference type="Proteomes" id="UP000177324">
    <property type="component" value="Unassembled WGS sequence"/>
</dbReference>
<dbReference type="CDD" id="cd04731">
    <property type="entry name" value="HisF"/>
    <property type="match status" value="1"/>
</dbReference>
<gene>
    <name evidence="12" type="ORF">A2784_04060</name>
</gene>
<dbReference type="InterPro" id="IPR013785">
    <property type="entry name" value="Aldolase_TIM"/>
</dbReference>
<dbReference type="EMBL" id="MHCH01000036">
    <property type="protein sequence ID" value="OGY17007.1"/>
    <property type="molecule type" value="Genomic_DNA"/>
</dbReference>
<proteinExistence type="inferred from homology"/>
<evidence type="ECO:0000256" key="1">
    <source>
        <dbReference type="ARBA" id="ARBA00005091"/>
    </source>
</evidence>
<dbReference type="Gene3D" id="3.20.20.70">
    <property type="entry name" value="Aldolase class I"/>
    <property type="match status" value="1"/>
</dbReference>
<keyword evidence="6 11" id="KW-0368">Histidine biosynthesis</keyword>
<evidence type="ECO:0000256" key="7">
    <source>
        <dbReference type="ARBA" id="ARBA00023239"/>
    </source>
</evidence>
<dbReference type="InterPro" id="IPR011060">
    <property type="entry name" value="RibuloseP-bd_barrel"/>
</dbReference>
<accession>A0A1G1VP42</accession>
<dbReference type="InterPro" id="IPR004651">
    <property type="entry name" value="HisF"/>
</dbReference>
<evidence type="ECO:0000256" key="5">
    <source>
        <dbReference type="ARBA" id="ARBA00022605"/>
    </source>
</evidence>
<reference evidence="12 13" key="1">
    <citation type="journal article" date="2016" name="Nat. Commun.">
        <title>Thousands of microbial genomes shed light on interconnected biogeochemical processes in an aquifer system.</title>
        <authorList>
            <person name="Anantharaman K."/>
            <person name="Brown C.T."/>
            <person name="Hug L.A."/>
            <person name="Sharon I."/>
            <person name="Castelle C.J."/>
            <person name="Probst A.J."/>
            <person name="Thomas B.C."/>
            <person name="Singh A."/>
            <person name="Wilkins M.J."/>
            <person name="Karaoz U."/>
            <person name="Brodie E.L."/>
            <person name="Williams K.H."/>
            <person name="Hubbard S.S."/>
            <person name="Banfield J.F."/>
        </authorList>
    </citation>
    <scope>NUCLEOTIDE SEQUENCE [LARGE SCALE GENOMIC DNA]</scope>
</reference>
<evidence type="ECO:0000313" key="12">
    <source>
        <dbReference type="EMBL" id="OGY17007.1"/>
    </source>
</evidence>
<sequence length="263" mass="29167">MLKIRLIPVMLLREGILVKSYQFNRFLPVGNPLNAIRFFNQWDVDEILFLDITPNKPKKLGRVDDNYQRFATLADYTQYIAKHCFVPLTVGGGVKTIEDMRGLFNAGADKVVINTLVHRQPEILQQAAASFGRQALVVSIDVKKKRWGKYEVVTGYGKEATGKDPVAWAKTVEGLGAGEIFLTSMDRDGTQEGYDLKLLRQVAEAVGIPVIASGGVGKWQDLVDGVKQGKASAVAAANIFHFSEMSTVYAKKYMQQKGLDVRI</sequence>
<protein>
    <recommendedName>
        <fullName evidence="4">imidazole glycerol-phosphate synthase</fullName>
        <ecNumber evidence="4">4.3.2.10</ecNumber>
    </recommendedName>
    <alternativeName>
        <fullName evidence="9">IGP synthase cyclase subunit</fullName>
    </alternativeName>
</protein>
<dbReference type="UniPathway" id="UPA00031">
    <property type="reaction ID" value="UER00010"/>
</dbReference>
<comment type="function">
    <text evidence="8">IGPS catalyzes the conversion of PRFAR and glutamine to IGP, AICAR and glutamate. The HisF subunit catalyzes the cyclization activity that produces IGP and AICAR from PRFAR using the ammonia provided by the HisH subunit.</text>
</comment>
<evidence type="ECO:0000313" key="13">
    <source>
        <dbReference type="Proteomes" id="UP000177324"/>
    </source>
</evidence>
<evidence type="ECO:0000256" key="3">
    <source>
        <dbReference type="ARBA" id="ARBA00011152"/>
    </source>
</evidence>
<dbReference type="GO" id="GO:0000105">
    <property type="term" value="P:L-histidine biosynthetic process"/>
    <property type="evidence" value="ECO:0007669"/>
    <property type="project" value="UniProtKB-UniPathway"/>
</dbReference>
<dbReference type="STRING" id="1797589.A2784_04060"/>